<reference evidence="3" key="1">
    <citation type="submission" date="2016-03" db="EMBL/GenBank/DDBJ databases">
        <authorList>
            <person name="Guldener U."/>
        </authorList>
    </citation>
    <scope>NUCLEOTIDE SEQUENCE [LARGE SCALE GENOMIC DNA]</scope>
</reference>
<feature type="chain" id="PRO_5009448250" evidence="1">
    <location>
        <begin position="19"/>
        <end position="62"/>
    </location>
</feature>
<name>A0A1E1MFE8_RHYSE</name>
<keyword evidence="3" id="KW-1185">Reference proteome</keyword>
<dbReference type="Proteomes" id="UP000177625">
    <property type="component" value="Unassembled WGS sequence"/>
</dbReference>
<keyword evidence="1" id="KW-0732">Signal</keyword>
<organism evidence="2 3">
    <name type="scientific">Rhynchosporium secalis</name>
    <name type="common">Barley scald fungus</name>
    <dbReference type="NCBI Taxonomy" id="38038"/>
    <lineage>
        <taxon>Eukaryota</taxon>
        <taxon>Fungi</taxon>
        <taxon>Dikarya</taxon>
        <taxon>Ascomycota</taxon>
        <taxon>Pezizomycotina</taxon>
        <taxon>Leotiomycetes</taxon>
        <taxon>Helotiales</taxon>
        <taxon>Ploettnerulaceae</taxon>
        <taxon>Rhynchosporium</taxon>
    </lineage>
</organism>
<evidence type="ECO:0000313" key="3">
    <source>
        <dbReference type="Proteomes" id="UP000177625"/>
    </source>
</evidence>
<dbReference type="AlphaFoldDB" id="A0A1E1MFE8"/>
<evidence type="ECO:0000256" key="1">
    <source>
        <dbReference type="SAM" id="SignalP"/>
    </source>
</evidence>
<dbReference type="EMBL" id="FJVC01000307">
    <property type="protein sequence ID" value="CZT47819.1"/>
    <property type="molecule type" value="Genomic_DNA"/>
</dbReference>
<gene>
    <name evidence="2" type="ORF">RSE6_08428</name>
</gene>
<proteinExistence type="predicted"/>
<protein>
    <submittedName>
        <fullName evidence="2">Uncharacterized protein</fullName>
    </submittedName>
</protein>
<sequence length="62" mass="6936">MSTAILGFLSWQVYVTSGLTDSDGYLSDSYWQCCDFGRMASSTEGLKEEGEFTCFGRDNELE</sequence>
<feature type="signal peptide" evidence="1">
    <location>
        <begin position="1"/>
        <end position="18"/>
    </location>
</feature>
<evidence type="ECO:0000313" key="2">
    <source>
        <dbReference type="EMBL" id="CZT47819.1"/>
    </source>
</evidence>
<accession>A0A1E1MFE8</accession>